<evidence type="ECO:0000259" key="2">
    <source>
        <dbReference type="Pfam" id="PF12697"/>
    </source>
</evidence>
<feature type="compositionally biased region" description="Polar residues" evidence="1">
    <location>
        <begin position="94"/>
        <end position="105"/>
    </location>
</feature>
<dbReference type="InterPro" id="IPR050266">
    <property type="entry name" value="AB_hydrolase_sf"/>
</dbReference>
<name>A0A7T2WYL7_9BURK</name>
<dbReference type="Proteomes" id="UP000594943">
    <property type="component" value="Chromosome 1"/>
</dbReference>
<keyword evidence="3" id="KW-0378">Hydrolase</keyword>
<evidence type="ECO:0000256" key="1">
    <source>
        <dbReference type="SAM" id="MobiDB-lite"/>
    </source>
</evidence>
<dbReference type="PANTHER" id="PTHR43798:SF33">
    <property type="entry name" value="HYDROLASE, PUTATIVE (AFU_ORTHOLOGUE AFUA_2G14860)-RELATED"/>
    <property type="match status" value="1"/>
</dbReference>
<dbReference type="GO" id="GO:0016787">
    <property type="term" value="F:hydrolase activity"/>
    <property type="evidence" value="ECO:0007669"/>
    <property type="project" value="UniProtKB-KW"/>
</dbReference>
<feature type="region of interest" description="Disordered" evidence="1">
    <location>
        <begin position="82"/>
        <end position="107"/>
    </location>
</feature>
<proteinExistence type="predicted"/>
<feature type="domain" description="AB hydrolase-1" evidence="2">
    <location>
        <begin position="136"/>
        <end position="375"/>
    </location>
</feature>
<dbReference type="InterPro" id="IPR000073">
    <property type="entry name" value="AB_hydrolase_1"/>
</dbReference>
<dbReference type="GO" id="GO:0016020">
    <property type="term" value="C:membrane"/>
    <property type="evidence" value="ECO:0007669"/>
    <property type="project" value="TreeGrafter"/>
</dbReference>
<sequence length="396" mass="43165">MRRASGKGGDSSNARNADRSGANLTFLACDCRNGSIDRFCLDIDRTGRLASRDRPFGRPAACNKAVYNRFICSARRRNRSAERSTVPIDRSSGAPMSSNLATSVSPRERRVQCASPLGLHHVAYTEWGDPANPRVLVCVHGLTRSGRDFDRLAAALSDVYRVVCPDVAGRGRSDWLLDPKFYGVPQYVSDVVTLIARLDVERVDWFGTSMGGLIGLALGGLPGTPIGRMLVNDVGPRIEPAALERIGEYVGLDKRFATEQEGVDYLTSLSLSFGPLTPDEWRALNRPLLVQDADGSWRARYDPRIAEPFKAATPETNAQGEAWLWHALEAFSGPLLVVRGAQSDLLSRETLDAMKARGRAVSSVEIPEAGHAPAFVSVEQIAIARQFFVRDAPLAS</sequence>
<gene>
    <name evidence="3" type="ORF">I6G56_09420</name>
</gene>
<organism evidence="3 4">
    <name type="scientific">Burkholderia humptydooensis</name>
    <dbReference type="NCBI Taxonomy" id="430531"/>
    <lineage>
        <taxon>Bacteria</taxon>
        <taxon>Pseudomonadati</taxon>
        <taxon>Pseudomonadota</taxon>
        <taxon>Betaproteobacteria</taxon>
        <taxon>Burkholderiales</taxon>
        <taxon>Burkholderiaceae</taxon>
        <taxon>Burkholderia</taxon>
        <taxon>pseudomallei group</taxon>
    </lineage>
</organism>
<dbReference type="RefSeq" id="WP_006026507.1">
    <property type="nucleotide sequence ID" value="NZ_CP013380.1"/>
</dbReference>
<dbReference type="InterPro" id="IPR029058">
    <property type="entry name" value="AB_hydrolase_fold"/>
</dbReference>
<reference evidence="3 4" key="1">
    <citation type="submission" date="2020-12" db="EMBL/GenBank/DDBJ databases">
        <title>FDA dAtabase for Regulatory Grade micrObial Sequences (FDA-ARGOS): Supporting development and validation of Infectious Disease Dx tests.</title>
        <authorList>
            <person name="Nelson B."/>
            <person name="Plummer A."/>
            <person name="Tallon L."/>
            <person name="Sadzewicz L."/>
            <person name="Zhao X."/>
            <person name="Boylan J."/>
            <person name="Ott S."/>
            <person name="Bowen H."/>
            <person name="Vavikolanu K."/>
            <person name="Mehta A."/>
            <person name="Aluvathingal J."/>
            <person name="Nadendla S."/>
            <person name="Myers T."/>
            <person name="Yan Y."/>
            <person name="Sichtig H."/>
        </authorList>
    </citation>
    <scope>NUCLEOTIDE SEQUENCE [LARGE SCALE GENOMIC DNA]</scope>
    <source>
        <strain evidence="3 4">FDAARGOS_899</strain>
    </source>
</reference>
<dbReference type="EMBL" id="CP065686">
    <property type="protein sequence ID" value="QPS45251.1"/>
    <property type="molecule type" value="Genomic_DNA"/>
</dbReference>
<protein>
    <submittedName>
        <fullName evidence="3">Alpha/beta hydrolase</fullName>
    </submittedName>
</protein>
<dbReference type="Pfam" id="PF12697">
    <property type="entry name" value="Abhydrolase_6"/>
    <property type="match status" value="1"/>
</dbReference>
<dbReference type="PRINTS" id="PR00111">
    <property type="entry name" value="ABHYDROLASE"/>
</dbReference>
<evidence type="ECO:0000313" key="3">
    <source>
        <dbReference type="EMBL" id="QPS45251.1"/>
    </source>
</evidence>
<evidence type="ECO:0000313" key="4">
    <source>
        <dbReference type="Proteomes" id="UP000594943"/>
    </source>
</evidence>
<dbReference type="Gene3D" id="3.40.50.1820">
    <property type="entry name" value="alpha/beta hydrolase"/>
    <property type="match status" value="1"/>
</dbReference>
<accession>A0A7T2WYL7</accession>
<dbReference type="PANTHER" id="PTHR43798">
    <property type="entry name" value="MONOACYLGLYCEROL LIPASE"/>
    <property type="match status" value="1"/>
</dbReference>
<dbReference type="KEGG" id="bhg:I6G56_09420"/>
<dbReference type="AlphaFoldDB" id="A0A7T2WYL7"/>
<dbReference type="SUPFAM" id="SSF53474">
    <property type="entry name" value="alpha/beta-Hydrolases"/>
    <property type="match status" value="1"/>
</dbReference>